<dbReference type="EMBL" id="JACGCI010000012">
    <property type="protein sequence ID" value="KAF6760366.1"/>
    <property type="molecule type" value="Genomic_DNA"/>
</dbReference>
<proteinExistence type="predicted"/>
<dbReference type="Pfam" id="PF18759">
    <property type="entry name" value="Plavaka"/>
    <property type="match status" value="2"/>
</dbReference>
<dbReference type="Proteomes" id="UP000521943">
    <property type="component" value="Unassembled WGS sequence"/>
</dbReference>
<dbReference type="AlphaFoldDB" id="A0A8H6IAN5"/>
<name>A0A8H6IAN5_9AGAR</name>
<dbReference type="OrthoDB" id="3199698at2759"/>
<protein>
    <submittedName>
        <fullName evidence="2">Uncharacterized protein</fullName>
    </submittedName>
</protein>
<gene>
    <name evidence="2" type="ORF">DFP72DRAFT_843282</name>
</gene>
<dbReference type="InterPro" id="IPR041078">
    <property type="entry name" value="Plavaka"/>
</dbReference>
<reference evidence="2 3" key="1">
    <citation type="submission" date="2020-07" db="EMBL/GenBank/DDBJ databases">
        <title>Comparative genomics of pyrophilous fungi reveals a link between fire events and developmental genes.</title>
        <authorList>
            <consortium name="DOE Joint Genome Institute"/>
            <person name="Steindorff A.S."/>
            <person name="Carver A."/>
            <person name="Calhoun S."/>
            <person name="Stillman K."/>
            <person name="Liu H."/>
            <person name="Lipzen A."/>
            <person name="Pangilinan J."/>
            <person name="Labutti K."/>
            <person name="Bruns T.D."/>
            <person name="Grigoriev I.V."/>
        </authorList>
    </citation>
    <scope>NUCLEOTIDE SEQUENCE [LARGE SCALE GENOMIC DNA]</scope>
    <source>
        <strain evidence="2 3">CBS 144469</strain>
    </source>
</reference>
<feature type="region of interest" description="Disordered" evidence="1">
    <location>
        <begin position="1"/>
        <end position="50"/>
    </location>
</feature>
<evidence type="ECO:0000256" key="1">
    <source>
        <dbReference type="SAM" id="MobiDB-lite"/>
    </source>
</evidence>
<evidence type="ECO:0000313" key="3">
    <source>
        <dbReference type="Proteomes" id="UP000521943"/>
    </source>
</evidence>
<organism evidence="2 3">
    <name type="scientific">Ephemerocybe angulata</name>
    <dbReference type="NCBI Taxonomy" id="980116"/>
    <lineage>
        <taxon>Eukaryota</taxon>
        <taxon>Fungi</taxon>
        <taxon>Dikarya</taxon>
        <taxon>Basidiomycota</taxon>
        <taxon>Agaricomycotina</taxon>
        <taxon>Agaricomycetes</taxon>
        <taxon>Agaricomycetidae</taxon>
        <taxon>Agaricales</taxon>
        <taxon>Agaricineae</taxon>
        <taxon>Psathyrellaceae</taxon>
        <taxon>Ephemerocybe</taxon>
    </lineage>
</organism>
<feature type="compositionally biased region" description="Basic residues" evidence="1">
    <location>
        <begin position="1"/>
        <end position="15"/>
    </location>
</feature>
<feature type="region of interest" description="Disordered" evidence="1">
    <location>
        <begin position="202"/>
        <end position="228"/>
    </location>
</feature>
<accession>A0A8H6IAN5</accession>
<sequence length="514" mass="58993">MLTTRSKGKAKKKAVLRIIPNKDDAKVPHPQVKNLNGPVDPSYSHHPPESQLTESIKKGATQAYQCLMGGKVLRNKGDYLDMKNAPYYLGAKERDHDSLTHAQVRDYHIVLQELSARMDPITDDCNMRHPEDAYMFYPALRDRIDPNDVLVGMSMQSSSTVKGSYGLAITGGFWLKWGRFSKWVRKWRMECGREKAACKNVFAPPEVPEDTQQAEPSRQQDEPPHHAKKNKIYHYRLTEDSNDKNQQWYPFGRESKFRLADFLYRDEEMTRDPTEPSWKNTLFSVWYCDPSVVVRNLLDNPNFDGQFNYAPYVELDKNRKRHWSDFMETQHKWPSIILYYSFSDNLNVYNTIRHAHQNAVILIGFMAIPKELAAFIANYLEQGLLGGTVQGWCLQCTAISTNLGTSSALPQSCSYMTNLMEKLEGLMLRNAYGIDNDIKVCIKCLVIVCELVIADAGIFLDPEFDPWKAPVSDLKVEVVLLSHGSQLIMAPGLLHTDMIMTVHKIFLDYRQRRV</sequence>
<evidence type="ECO:0000313" key="2">
    <source>
        <dbReference type="EMBL" id="KAF6760366.1"/>
    </source>
</evidence>
<comment type="caution">
    <text evidence="2">The sequence shown here is derived from an EMBL/GenBank/DDBJ whole genome shotgun (WGS) entry which is preliminary data.</text>
</comment>
<keyword evidence="3" id="KW-1185">Reference proteome</keyword>